<sequence>MFKKIKKAIGIGNDKPPVQIPVEEDEYIVIGDEPAAYELKDDKEIPLQKHDKELNMDFKEPQLNLEKSKDISTSSTENSKPEVKIITKKIMPKILTTRVKSPEDFENLKTIVEHDIIIINLEDVPVEAIEKEFLDFKKYLETLNYNLGKIDENVILAIKSGINIDKYTSTVAE</sequence>
<evidence type="ECO:0000313" key="2">
    <source>
        <dbReference type="EMBL" id="AEH07482.1"/>
    </source>
</evidence>
<dbReference type="GeneID" id="10773677"/>
<dbReference type="eggNOG" id="arCOG05066">
    <property type="taxonomic scope" value="Archaea"/>
</dbReference>
<dbReference type="EMBL" id="CP002792">
    <property type="protein sequence ID" value="AEH07482.1"/>
    <property type="molecule type" value="Genomic_DNA"/>
</dbReference>
<dbReference type="OrthoDB" id="59585at2157"/>
<dbReference type="RefSeq" id="WP_013867659.1">
    <property type="nucleotide sequence ID" value="NC_015636.1"/>
</dbReference>
<protein>
    <submittedName>
        <fullName evidence="2">Uncharacterized protein</fullName>
    </submittedName>
</protein>
<organism evidence="2 3">
    <name type="scientific">Methanothermococcus okinawensis (strain DSM 14208 / JCM 11175 / IH1)</name>
    <dbReference type="NCBI Taxonomy" id="647113"/>
    <lineage>
        <taxon>Archaea</taxon>
        <taxon>Methanobacteriati</taxon>
        <taxon>Methanobacteriota</taxon>
        <taxon>Methanomada group</taxon>
        <taxon>Methanococci</taxon>
        <taxon>Methanococcales</taxon>
        <taxon>Methanococcaceae</taxon>
        <taxon>Methanothermococcus</taxon>
    </lineage>
</organism>
<dbReference type="HOGENOM" id="CLU_1736435_0_0_2"/>
<feature type="region of interest" description="Disordered" evidence="1">
    <location>
        <begin position="57"/>
        <end position="80"/>
    </location>
</feature>
<name>F8AKF6_METOI</name>
<dbReference type="AlphaFoldDB" id="F8AKF6"/>
<dbReference type="KEGG" id="mok:Metok_1519"/>
<feature type="compositionally biased region" description="Basic and acidic residues" evidence="1">
    <location>
        <begin position="57"/>
        <end position="70"/>
    </location>
</feature>
<evidence type="ECO:0000256" key="1">
    <source>
        <dbReference type="SAM" id="MobiDB-lite"/>
    </source>
</evidence>
<gene>
    <name evidence="2" type="ordered locus">Metok_1519</name>
</gene>
<proteinExistence type="predicted"/>
<dbReference type="STRING" id="647113.Metok_1519"/>
<keyword evidence="3" id="KW-1185">Reference proteome</keyword>
<accession>F8AKF6</accession>
<dbReference type="Proteomes" id="UP000009296">
    <property type="component" value="Chromosome"/>
</dbReference>
<reference evidence="2" key="1">
    <citation type="submission" date="2011-05" db="EMBL/GenBank/DDBJ databases">
        <title>Complete sequence of chromosome of Methanothermococcus okinawensis IH1.</title>
        <authorList>
            <consortium name="US DOE Joint Genome Institute"/>
            <person name="Lucas S."/>
            <person name="Han J."/>
            <person name="Lapidus A."/>
            <person name="Cheng J.-F."/>
            <person name="Goodwin L."/>
            <person name="Pitluck S."/>
            <person name="Peters L."/>
            <person name="Mikhailova N."/>
            <person name="Held B."/>
            <person name="Han C."/>
            <person name="Tapia R."/>
            <person name="Land M."/>
            <person name="Hauser L."/>
            <person name="Kyrpides N."/>
            <person name="Ivanova N."/>
            <person name="Pagani I."/>
            <person name="Sieprawska-Lupa M."/>
            <person name="Takai K."/>
            <person name="Miyazaki J."/>
            <person name="Whitman W."/>
            <person name="Woyke T."/>
        </authorList>
    </citation>
    <scope>NUCLEOTIDE SEQUENCE [LARGE SCALE GENOMIC DNA]</scope>
    <source>
        <strain evidence="2">IH1</strain>
    </source>
</reference>
<evidence type="ECO:0000313" key="3">
    <source>
        <dbReference type="Proteomes" id="UP000009296"/>
    </source>
</evidence>